<dbReference type="Proteomes" id="UP000001823">
    <property type="component" value="Chromosome"/>
</dbReference>
<dbReference type="PaxDb" id="195103-CPF_1902"/>
<accession>A0A0H2YV55</accession>
<feature type="domain" description="S1 motif" evidence="2">
    <location>
        <begin position="149"/>
        <end position="210"/>
    </location>
</feature>
<dbReference type="eggNOG" id="COG2996">
    <property type="taxonomic scope" value="Bacteria"/>
</dbReference>
<dbReference type="Gene3D" id="1.10.10.10">
    <property type="entry name" value="Winged helix-like DNA-binding domain superfamily/Winged helix DNA-binding domain"/>
    <property type="match status" value="1"/>
</dbReference>
<dbReference type="SMART" id="SM00316">
    <property type="entry name" value="S1"/>
    <property type="match status" value="3"/>
</dbReference>
<dbReference type="AlphaFoldDB" id="A0A0H2YV55"/>
<comment type="similarity">
    <text evidence="1">Belongs to the CvfB family.</text>
</comment>
<evidence type="ECO:0000259" key="2">
    <source>
        <dbReference type="PROSITE" id="PS50126"/>
    </source>
</evidence>
<dbReference type="GO" id="GO:0003676">
    <property type="term" value="F:nucleic acid binding"/>
    <property type="evidence" value="ECO:0007669"/>
    <property type="project" value="InterPro"/>
</dbReference>
<dbReference type="HOGENOM" id="CLU_064885_0_1_9"/>
<dbReference type="Pfam" id="PF17783">
    <property type="entry name" value="WHD_CvfB"/>
    <property type="match status" value="1"/>
</dbReference>
<gene>
    <name evidence="3" type="ordered locus">CPF_1902</name>
</gene>
<evidence type="ECO:0000256" key="1">
    <source>
        <dbReference type="PIRNR" id="PIRNR012524"/>
    </source>
</evidence>
<organism evidence="3 4">
    <name type="scientific">Clostridium perfringens (strain ATCC 13124 / DSM 756 / JCM 1290 / NCIMB 6125 / NCTC 8237 / Type A)</name>
    <dbReference type="NCBI Taxonomy" id="195103"/>
    <lineage>
        <taxon>Bacteria</taxon>
        <taxon>Bacillati</taxon>
        <taxon>Bacillota</taxon>
        <taxon>Clostridia</taxon>
        <taxon>Eubacteriales</taxon>
        <taxon>Clostridiaceae</taxon>
        <taxon>Clostridium</taxon>
    </lineage>
</organism>
<dbReference type="InterPro" id="IPR040764">
    <property type="entry name" value="CvfB_WH"/>
</dbReference>
<dbReference type="InterPro" id="IPR014464">
    <property type="entry name" value="CvfB_fam"/>
</dbReference>
<dbReference type="SUPFAM" id="SSF50249">
    <property type="entry name" value="Nucleic acid-binding proteins"/>
    <property type="match status" value="1"/>
</dbReference>
<dbReference type="KEGG" id="cpf:CPF_1902"/>
<dbReference type="STRING" id="195103.CPF_1902"/>
<evidence type="ECO:0000313" key="3">
    <source>
        <dbReference type="EMBL" id="ABG84526.1"/>
    </source>
</evidence>
<reference evidence="3 4" key="1">
    <citation type="journal article" date="2006" name="Genome Res.">
        <title>Skewed genomic variability in strains of the toxigenic bacterial pathogen, Clostridium perfringens.</title>
        <authorList>
            <person name="Myers G.S."/>
            <person name="Rasko D.A."/>
            <person name="Cheung J.K."/>
            <person name="Ravel J."/>
            <person name="Seshadri R."/>
            <person name="Deboy R.T."/>
            <person name="Ren Q."/>
            <person name="Varga J."/>
            <person name="Awad M.M."/>
            <person name="Brinkac L.M."/>
            <person name="Daugherty S.C."/>
            <person name="Haft D.H."/>
            <person name="Dodson R.J."/>
            <person name="Madupu R."/>
            <person name="Nelson W.C."/>
            <person name="Rosovitz M.J."/>
            <person name="Sullivan S.A."/>
            <person name="Khouri H."/>
            <person name="Dimitrov G.I."/>
            <person name="Watkins K.L."/>
            <person name="Mulligan S."/>
            <person name="Benton J."/>
            <person name="Radune D."/>
            <person name="Fisher D.J."/>
            <person name="Atkins H.S."/>
            <person name="Hiscox T."/>
            <person name="Jost B.H."/>
            <person name="Billington S.J."/>
            <person name="Songer J.G."/>
            <person name="McClane B.A."/>
            <person name="Titball R.W."/>
            <person name="Rood J.I."/>
            <person name="Melville S.B."/>
            <person name="Paulsen I.T."/>
        </authorList>
    </citation>
    <scope>NUCLEOTIDE SEQUENCE [LARGE SCALE GENOMIC DNA]</scope>
    <source>
        <strain evidence="4">ATCC 13124 / DSM 756 / JCM 1290 / NCIMB 6125 / NCTC 8237 / S 107 / Type A</strain>
    </source>
</reference>
<sequence>MIINIGQFNKMKVVREADFGYYLDRGTRNTSDDILIPTGNLDGREIKVGDEVEAFIYRDSRDRLIATLKKPLAVVGDVALLEVKSITKIGAFVDFGLERDILVPLKEQKYKMEEGKKYLVYIYVDKTGRLAATTEVDKYLDEIEEPKMGTEVSGIVYGYQTNGSLRVAINNKHRAVVLKNEYFTNIKPGDNIKGKIIKVYEDGIVGLSLRNHKLKERNELGDTILNYLKENGGVMSLNDKSTPDEIRNTFKTSKNYFKMALGGLMKKGLIEQDEFGTRLK</sequence>
<name>A0A0H2YV55_CLOP1</name>
<dbReference type="PANTHER" id="PTHR37296">
    <property type="entry name" value="CONSERVED VIRULENCE FACTOR B"/>
    <property type="match status" value="1"/>
</dbReference>
<dbReference type="GeneID" id="93001813"/>
<dbReference type="InterPro" id="IPR036388">
    <property type="entry name" value="WH-like_DNA-bd_sf"/>
</dbReference>
<dbReference type="Pfam" id="PF13509">
    <property type="entry name" value="S1_2"/>
    <property type="match status" value="2"/>
</dbReference>
<dbReference type="PIRSF" id="PIRSF012524">
    <property type="entry name" value="YitL_S1"/>
    <property type="match status" value="1"/>
</dbReference>
<dbReference type="Gene3D" id="2.40.50.140">
    <property type="entry name" value="Nucleic acid-binding proteins"/>
    <property type="match status" value="2"/>
</dbReference>
<dbReference type="InterPro" id="IPR012340">
    <property type="entry name" value="NA-bd_OB-fold"/>
</dbReference>
<dbReference type="RefSeq" id="WP_011590925.1">
    <property type="nucleotide sequence ID" value="NC_008261.1"/>
</dbReference>
<dbReference type="PROSITE" id="PS50126">
    <property type="entry name" value="S1"/>
    <property type="match status" value="1"/>
</dbReference>
<dbReference type="InterPro" id="IPR039566">
    <property type="entry name" value="CvfB_S1_st"/>
</dbReference>
<proteinExistence type="inferred from homology"/>
<protein>
    <recommendedName>
        <fullName evidence="2">S1 motif domain-containing protein</fullName>
    </recommendedName>
</protein>
<dbReference type="PANTHER" id="PTHR37296:SF1">
    <property type="entry name" value="CONSERVED VIRULENCE FACTOR B"/>
    <property type="match status" value="1"/>
</dbReference>
<keyword evidence="4" id="KW-1185">Reference proteome</keyword>
<dbReference type="EMBL" id="CP000246">
    <property type="protein sequence ID" value="ABG84526.1"/>
    <property type="molecule type" value="Genomic_DNA"/>
</dbReference>
<dbReference type="InterPro" id="IPR003029">
    <property type="entry name" value="S1_domain"/>
</dbReference>
<evidence type="ECO:0000313" key="4">
    <source>
        <dbReference type="Proteomes" id="UP000001823"/>
    </source>
</evidence>